<organism evidence="2 3">
    <name type="scientific">Candidatus Avacidaminococcus intestinavium</name>
    <dbReference type="NCBI Taxonomy" id="2840684"/>
    <lineage>
        <taxon>Bacteria</taxon>
        <taxon>Bacillati</taxon>
        <taxon>Bacillota</taxon>
        <taxon>Negativicutes</taxon>
        <taxon>Acidaminococcales</taxon>
        <taxon>Acidaminococcaceae</taxon>
        <taxon>Acidaminococcaceae incertae sedis</taxon>
        <taxon>Candidatus Avacidaminococcus</taxon>
    </lineage>
</organism>
<evidence type="ECO:0000256" key="1">
    <source>
        <dbReference type="SAM" id="Phobius"/>
    </source>
</evidence>
<reference evidence="2" key="1">
    <citation type="submission" date="2020-10" db="EMBL/GenBank/DDBJ databases">
        <authorList>
            <person name="Gilroy R."/>
        </authorList>
    </citation>
    <scope>NUCLEOTIDE SEQUENCE</scope>
    <source>
        <strain evidence="2">CHK160-1198</strain>
    </source>
</reference>
<dbReference type="AlphaFoldDB" id="A0A9D1MPM1"/>
<accession>A0A9D1MPM1</accession>
<keyword evidence="1" id="KW-1133">Transmembrane helix</keyword>
<evidence type="ECO:0000313" key="2">
    <source>
        <dbReference type="EMBL" id="HIU64097.1"/>
    </source>
</evidence>
<gene>
    <name evidence="2" type="ORF">IAB06_03525</name>
</gene>
<keyword evidence="1" id="KW-0812">Transmembrane</keyword>
<comment type="caution">
    <text evidence="2">The sequence shown here is derived from an EMBL/GenBank/DDBJ whole genome shotgun (WGS) entry which is preliminary data.</text>
</comment>
<name>A0A9D1MPM1_9FIRM</name>
<feature type="transmembrane region" description="Helical" evidence="1">
    <location>
        <begin position="6"/>
        <end position="24"/>
    </location>
</feature>
<sequence>MDYKKLIIWSIIFTITINLVFALYSESEGIFLNVSLKKQELYREYILLENPLDNQIISWGTPVKGGKHGELIVSVFKFRGEQEELIKYYEKVALNKGWQVINIEKGNLNSQEMVLKKNGIFLTIKAFPRPNEDSIYGECTGSLRLYSIE</sequence>
<dbReference type="EMBL" id="DVNI01000051">
    <property type="protein sequence ID" value="HIU64097.1"/>
    <property type="molecule type" value="Genomic_DNA"/>
</dbReference>
<protein>
    <submittedName>
        <fullName evidence="2">Uncharacterized protein</fullName>
    </submittedName>
</protein>
<dbReference type="Proteomes" id="UP000824099">
    <property type="component" value="Unassembled WGS sequence"/>
</dbReference>
<keyword evidence="1" id="KW-0472">Membrane</keyword>
<reference evidence="2" key="2">
    <citation type="journal article" date="2021" name="PeerJ">
        <title>Extensive microbial diversity within the chicken gut microbiome revealed by metagenomics and culture.</title>
        <authorList>
            <person name="Gilroy R."/>
            <person name="Ravi A."/>
            <person name="Getino M."/>
            <person name="Pursley I."/>
            <person name="Horton D.L."/>
            <person name="Alikhan N.F."/>
            <person name="Baker D."/>
            <person name="Gharbi K."/>
            <person name="Hall N."/>
            <person name="Watson M."/>
            <person name="Adriaenssens E.M."/>
            <person name="Foster-Nyarko E."/>
            <person name="Jarju S."/>
            <person name="Secka A."/>
            <person name="Antonio M."/>
            <person name="Oren A."/>
            <person name="Chaudhuri R.R."/>
            <person name="La Ragione R."/>
            <person name="Hildebrand F."/>
            <person name="Pallen M.J."/>
        </authorList>
    </citation>
    <scope>NUCLEOTIDE SEQUENCE</scope>
    <source>
        <strain evidence="2">CHK160-1198</strain>
    </source>
</reference>
<proteinExistence type="predicted"/>
<evidence type="ECO:0000313" key="3">
    <source>
        <dbReference type="Proteomes" id="UP000824099"/>
    </source>
</evidence>